<protein>
    <submittedName>
        <fullName evidence="2">Membrane protein FxsA</fullName>
    </submittedName>
</protein>
<feature type="transmembrane region" description="Helical" evidence="1">
    <location>
        <begin position="77"/>
        <end position="103"/>
    </location>
</feature>
<accession>A0A6N8CR52</accession>
<dbReference type="PANTHER" id="PTHR35335:SF1">
    <property type="entry name" value="UPF0716 PROTEIN FXSA"/>
    <property type="match status" value="1"/>
</dbReference>
<keyword evidence="1" id="KW-0472">Membrane</keyword>
<comment type="caution">
    <text evidence="2">The sequence shown here is derived from an EMBL/GenBank/DDBJ whole genome shotgun (WGS) entry which is preliminary data.</text>
</comment>
<feature type="transmembrane region" description="Helical" evidence="1">
    <location>
        <begin position="7"/>
        <end position="25"/>
    </location>
</feature>
<name>A0A6N8CR52_9BACI</name>
<evidence type="ECO:0000313" key="3">
    <source>
        <dbReference type="Proteomes" id="UP000440978"/>
    </source>
</evidence>
<proteinExistence type="predicted"/>
<dbReference type="NCBIfam" id="NF008528">
    <property type="entry name" value="PRK11463.1-2"/>
    <property type="match status" value="1"/>
</dbReference>
<keyword evidence="1" id="KW-1133">Transmembrane helix</keyword>
<reference evidence="2 3" key="1">
    <citation type="submission" date="2019-11" db="EMBL/GenBank/DDBJ databases">
        <title>Terrilactibacillus tamarindus sp. nov. BCM23-1 isolated from bark of Tamarindus indica.</title>
        <authorList>
            <person name="Kingkaew E."/>
            <person name="Tanasupawat S."/>
        </authorList>
    </citation>
    <scope>NUCLEOTIDE SEQUENCE [LARGE SCALE GENOMIC DNA]</scope>
    <source>
        <strain evidence="2 3">BCM23-1</strain>
    </source>
</reference>
<dbReference type="InterPro" id="IPR007313">
    <property type="entry name" value="FxsA"/>
</dbReference>
<organism evidence="2 3">
    <name type="scientific">Terrilactibacillus tamarindi</name>
    <dbReference type="NCBI Taxonomy" id="2599694"/>
    <lineage>
        <taxon>Bacteria</taxon>
        <taxon>Bacillati</taxon>
        <taxon>Bacillota</taxon>
        <taxon>Bacilli</taxon>
        <taxon>Bacillales</taxon>
        <taxon>Bacillaceae</taxon>
        <taxon>Terrilactibacillus</taxon>
    </lineage>
</organism>
<dbReference type="Proteomes" id="UP000440978">
    <property type="component" value="Unassembled WGS sequence"/>
</dbReference>
<keyword evidence="1" id="KW-0812">Transmembrane</keyword>
<dbReference type="AlphaFoldDB" id="A0A6N8CR52"/>
<evidence type="ECO:0000256" key="1">
    <source>
        <dbReference type="SAM" id="Phobius"/>
    </source>
</evidence>
<evidence type="ECO:0000313" key="2">
    <source>
        <dbReference type="EMBL" id="MTT31667.1"/>
    </source>
</evidence>
<gene>
    <name evidence="2" type="ORF">GMB86_06530</name>
</gene>
<sequence length="128" mass="15050">MMTLKKWLLLLFLLPICDIILVIFISHAIGFLSTLLLLVTSFLSGIWLIKRKGTQVFRSFQREIHERRVPNDSLFDSLFIILGGLLLIIPGFLSDILAFLMLVPPSRAVIKRKLARWLRERFTFYRRY</sequence>
<dbReference type="GO" id="GO:0016020">
    <property type="term" value="C:membrane"/>
    <property type="evidence" value="ECO:0007669"/>
    <property type="project" value="InterPro"/>
</dbReference>
<dbReference type="Pfam" id="PF04186">
    <property type="entry name" value="FxsA"/>
    <property type="match status" value="1"/>
</dbReference>
<dbReference type="EMBL" id="WNHB01000008">
    <property type="protein sequence ID" value="MTT31667.1"/>
    <property type="molecule type" value="Genomic_DNA"/>
</dbReference>
<keyword evidence="3" id="KW-1185">Reference proteome</keyword>
<feature type="transmembrane region" description="Helical" evidence="1">
    <location>
        <begin position="31"/>
        <end position="49"/>
    </location>
</feature>
<dbReference type="OrthoDB" id="9792788at2"/>
<dbReference type="PANTHER" id="PTHR35335">
    <property type="entry name" value="UPF0716 PROTEIN FXSA"/>
    <property type="match status" value="1"/>
</dbReference>